<gene>
    <name evidence="3" type="ORF">A2Z33_00400</name>
</gene>
<feature type="region of interest" description="Disordered" evidence="1">
    <location>
        <begin position="270"/>
        <end position="316"/>
    </location>
</feature>
<dbReference type="Pfam" id="PF13529">
    <property type="entry name" value="Peptidase_C39_2"/>
    <property type="match status" value="1"/>
</dbReference>
<reference evidence="3 4" key="1">
    <citation type="journal article" date="2016" name="Nat. Commun.">
        <title>Thousands of microbial genomes shed light on interconnected biogeochemical processes in an aquifer system.</title>
        <authorList>
            <person name="Anantharaman K."/>
            <person name="Brown C.T."/>
            <person name="Hug L.A."/>
            <person name="Sharon I."/>
            <person name="Castelle C.J."/>
            <person name="Probst A.J."/>
            <person name="Thomas B.C."/>
            <person name="Singh A."/>
            <person name="Wilkins M.J."/>
            <person name="Karaoz U."/>
            <person name="Brodie E.L."/>
            <person name="Williams K.H."/>
            <person name="Hubbard S.S."/>
            <person name="Banfield J.F."/>
        </authorList>
    </citation>
    <scope>NUCLEOTIDE SEQUENCE [LARGE SCALE GENOMIC DNA]</scope>
</reference>
<protein>
    <recommendedName>
        <fullName evidence="2">Peptidase C39-like domain-containing protein</fullName>
    </recommendedName>
</protein>
<dbReference type="AlphaFoldDB" id="A0A1F5YMS9"/>
<accession>A0A1F5YMS9</accession>
<feature type="compositionally biased region" description="Polar residues" evidence="1">
    <location>
        <begin position="228"/>
        <end position="238"/>
    </location>
</feature>
<evidence type="ECO:0000313" key="3">
    <source>
        <dbReference type="EMBL" id="OGG01490.1"/>
    </source>
</evidence>
<dbReference type="Proteomes" id="UP000178448">
    <property type="component" value="Unassembled WGS sequence"/>
</dbReference>
<sequence>MVQPEYPDSSDRQEAPLPQAAFDLAETLFQSQANGSDYEYLEFSYPTDSGHVFVPCEISFGDDGSIEINIRLAASVPAWQAMTGSPDDEGVREVVSESIQQAVGEIIGVYFGNNAQPRSPGVILPVGISVDEDSEMTDIVNPDASLMIPGDVLAGLCDRIVPADGDDDSAHWNRVSSHIAAAAIWTVLRYHSDLSSAIKSNEELVVPQMPDLAEEDDSGGSGYPESEFTGNQHSSGSEKSGPGIPAILVTAGVLLALAWGAATKLGGKVEAASSSGDSPPADPTAFPVDQLADQSGGGRVAPQEQPAEAREAAESQGIMLDVKDYRQNSGGWENDSMGGGGAMRDFGCFVTAMTQLVDANIRSDGGESVTPGDINRKLKNSDKGYIGNYYNRDEADAVLGVTRETVSNFDPKWIRDQLDNGKPLLVWLSLFTADDGHYSVIRGWYEQDGEYFYIINGTLHGVQIWKQQDLENYFKAIYKYKVQAPVLEGYDFSQLPAPIE</sequence>
<feature type="compositionally biased region" description="Low complexity" evidence="1">
    <location>
        <begin position="271"/>
        <end position="285"/>
    </location>
</feature>
<evidence type="ECO:0000256" key="1">
    <source>
        <dbReference type="SAM" id="MobiDB-lite"/>
    </source>
</evidence>
<proteinExistence type="predicted"/>
<dbReference type="EMBL" id="MFJD01000015">
    <property type="protein sequence ID" value="OGG01490.1"/>
    <property type="molecule type" value="Genomic_DNA"/>
</dbReference>
<dbReference type="STRING" id="1798374.A2Z33_00400"/>
<evidence type="ECO:0000313" key="4">
    <source>
        <dbReference type="Proteomes" id="UP000178448"/>
    </source>
</evidence>
<dbReference type="InterPro" id="IPR039564">
    <property type="entry name" value="Peptidase_C39-like"/>
</dbReference>
<organism evidence="3 4">
    <name type="scientific">Candidatus Gottesmanbacteria bacterium RBG_16_52_11</name>
    <dbReference type="NCBI Taxonomy" id="1798374"/>
    <lineage>
        <taxon>Bacteria</taxon>
        <taxon>Candidatus Gottesmaniibacteriota</taxon>
    </lineage>
</organism>
<name>A0A1F5YMS9_9BACT</name>
<feature type="region of interest" description="Disordered" evidence="1">
    <location>
        <begin position="206"/>
        <end position="241"/>
    </location>
</feature>
<comment type="caution">
    <text evidence="3">The sequence shown here is derived from an EMBL/GenBank/DDBJ whole genome shotgun (WGS) entry which is preliminary data.</text>
</comment>
<feature type="domain" description="Peptidase C39-like" evidence="2">
    <location>
        <begin position="321"/>
        <end position="454"/>
    </location>
</feature>
<evidence type="ECO:0000259" key="2">
    <source>
        <dbReference type="Pfam" id="PF13529"/>
    </source>
</evidence>